<feature type="compositionally biased region" description="Basic and acidic residues" evidence="1">
    <location>
        <begin position="214"/>
        <end position="224"/>
    </location>
</feature>
<feature type="compositionally biased region" description="Polar residues" evidence="1">
    <location>
        <begin position="129"/>
        <end position="156"/>
    </location>
</feature>
<keyword evidence="4" id="KW-1185">Reference proteome</keyword>
<organism evidence="3 4">
    <name type="scientific">Elsinoe ampelina</name>
    <dbReference type="NCBI Taxonomy" id="302913"/>
    <lineage>
        <taxon>Eukaryota</taxon>
        <taxon>Fungi</taxon>
        <taxon>Dikarya</taxon>
        <taxon>Ascomycota</taxon>
        <taxon>Pezizomycotina</taxon>
        <taxon>Dothideomycetes</taxon>
        <taxon>Dothideomycetidae</taxon>
        <taxon>Myriangiales</taxon>
        <taxon>Elsinoaceae</taxon>
        <taxon>Elsinoe</taxon>
    </lineage>
</organism>
<dbReference type="PANTHER" id="PTHR47349:SF1">
    <property type="entry name" value="AER328WP"/>
    <property type="match status" value="1"/>
</dbReference>
<dbReference type="AlphaFoldDB" id="A0A6A6GK11"/>
<accession>A0A6A6GK11</accession>
<evidence type="ECO:0000256" key="1">
    <source>
        <dbReference type="SAM" id="MobiDB-lite"/>
    </source>
</evidence>
<dbReference type="InterPro" id="IPR058933">
    <property type="entry name" value="YMC020W-like_ab_hydrolase"/>
</dbReference>
<feature type="compositionally biased region" description="Polar residues" evidence="1">
    <location>
        <begin position="187"/>
        <end position="201"/>
    </location>
</feature>
<dbReference type="InterPro" id="IPR058934">
    <property type="entry name" value="YMC020W-like"/>
</dbReference>
<sequence>MHNSLKRPRKSVPLAAEATRVNATDRRTSSDKTPRTSSTSVIEKPTSAIQSKQSEEIPRSETQPAEVPKDATADSAPQMKEQPGGAAWFGWWSRPDGYANSETNKDKDDASKGSQKGDEQATSAAIPVPTTTQSEPTAALSTSAPVPNTAQASDQPTRAWFGLWSATQNQKAPSTGTEDEAAKVGDTPQQAATEQAETSPANIIATAEAATEAARARAHSDARPKSSGWAFWSKDQARDQQVNSDGPQKRLGEIAVADTPSQSHPEAAQFNEEPEAMAKQRPKKKSTKPEPVPKDDKLKGDKPTQEVTAGPEGKGPKAKEEAKVTPATKALKAQQPRPNIIEPRFEATYPPAHVPTYWETLGYYIAYPFGLAPAAPPGARHVMALPQKPKIKNAIAIGVHGYFPAPLVQKIIGQPTGTSIRFASHAAAAIRSWVDKNQPDTPCEIEQVALEGEGFIADRVSTLWKLLLNWLSHLRNADFILVAAHSQGVPVAVMLVAKLIQLGCLNPNAKLGICAMAGVNLGPFADYKSRFFGGSAAELFEFSRPDSRVSREYSSAIDVVLRHGVRITYVGSLDDQLVSLESSLFSNLTHPYVQRAVFVDGRVHAPDFITHLVAFALKLRNLGISDHSLIRELSLPLAGSIYGGEGHSRVYDDEVVYALALQFALETTDVDPKTFPQPGSMRPDLKDRRRSSEQRRSQGGIPQTTMLANSIRRGSMSATVQPGIAPVISHYEIPASGTAANPYFLPWAMRGILEEGEVRSNMQGEVKELIKLFDEWKPTSKALKDVRFRLEAVKSKL</sequence>
<feature type="region of interest" description="Disordered" evidence="1">
    <location>
        <begin position="1"/>
        <end position="337"/>
    </location>
</feature>
<feature type="compositionally biased region" description="Basic and acidic residues" evidence="1">
    <location>
        <begin position="23"/>
        <end position="34"/>
    </location>
</feature>
<gene>
    <name evidence="3" type="ORF">BDZ85DRAFT_213644</name>
</gene>
<feature type="domain" description="YMC020W-like alpha/beta hydrolase" evidence="2">
    <location>
        <begin position="343"/>
        <end position="671"/>
    </location>
</feature>
<reference evidence="4" key="1">
    <citation type="journal article" date="2020" name="Stud. Mycol.">
        <title>101 Dothideomycetes genomes: A test case for predicting lifestyles and emergence of pathogens.</title>
        <authorList>
            <person name="Haridas S."/>
            <person name="Albert R."/>
            <person name="Binder M."/>
            <person name="Bloem J."/>
            <person name="LaButti K."/>
            <person name="Salamov A."/>
            <person name="Andreopoulos B."/>
            <person name="Baker S."/>
            <person name="Barry K."/>
            <person name="Bills G."/>
            <person name="Bluhm B."/>
            <person name="Cannon C."/>
            <person name="Castanera R."/>
            <person name="Culley D."/>
            <person name="Daum C."/>
            <person name="Ezra D."/>
            <person name="Gonzalez J."/>
            <person name="Henrissat B."/>
            <person name="Kuo A."/>
            <person name="Liang C."/>
            <person name="Lipzen A."/>
            <person name="Lutzoni F."/>
            <person name="Magnuson J."/>
            <person name="Mondo S."/>
            <person name="Nolan M."/>
            <person name="Ohm R."/>
            <person name="Pangilinan J."/>
            <person name="Park H.-J."/>
            <person name="Ramirez L."/>
            <person name="Alfaro M."/>
            <person name="Sun H."/>
            <person name="Tritt A."/>
            <person name="Yoshinaga Y."/>
            <person name="Zwiers L.-H."/>
            <person name="Turgeon B."/>
            <person name="Goodwin S."/>
            <person name="Spatafora J."/>
            <person name="Crous P."/>
            <person name="Grigoriev I."/>
        </authorList>
    </citation>
    <scope>NUCLEOTIDE SEQUENCE [LARGE SCALE GENOMIC DNA]</scope>
    <source>
        <strain evidence="4">CECT 20119</strain>
    </source>
</reference>
<feature type="compositionally biased region" description="Polar residues" evidence="1">
    <location>
        <begin position="165"/>
        <end position="176"/>
    </location>
</feature>
<dbReference type="EMBL" id="ML992503">
    <property type="protein sequence ID" value="KAF2225987.1"/>
    <property type="molecule type" value="Genomic_DNA"/>
</dbReference>
<feature type="region of interest" description="Disordered" evidence="1">
    <location>
        <begin position="671"/>
        <end position="703"/>
    </location>
</feature>
<protein>
    <recommendedName>
        <fullName evidence="2">YMC020W-like alpha/beta hydrolase domain-containing protein</fullName>
    </recommendedName>
</protein>
<evidence type="ECO:0000313" key="3">
    <source>
        <dbReference type="EMBL" id="KAF2225987.1"/>
    </source>
</evidence>
<dbReference type="OrthoDB" id="5598028at2759"/>
<evidence type="ECO:0000313" key="4">
    <source>
        <dbReference type="Proteomes" id="UP000799538"/>
    </source>
</evidence>
<evidence type="ECO:0000259" key="2">
    <source>
        <dbReference type="Pfam" id="PF26147"/>
    </source>
</evidence>
<dbReference type="Proteomes" id="UP000799538">
    <property type="component" value="Unassembled WGS sequence"/>
</dbReference>
<name>A0A6A6GK11_9PEZI</name>
<dbReference type="PANTHER" id="PTHR47349">
    <property type="entry name" value="CHROMOSOME 8, WHOLE GENOME SHOTGUN SEQUENCE"/>
    <property type="match status" value="1"/>
</dbReference>
<feature type="compositionally biased region" description="Basic and acidic residues" evidence="1">
    <location>
        <begin position="103"/>
        <end position="119"/>
    </location>
</feature>
<feature type="compositionally biased region" description="Basic and acidic residues" evidence="1">
    <location>
        <begin position="287"/>
        <end position="304"/>
    </location>
</feature>
<feature type="compositionally biased region" description="Basic residues" evidence="1">
    <location>
        <begin position="1"/>
        <end position="10"/>
    </location>
</feature>
<dbReference type="Pfam" id="PF26147">
    <property type="entry name" value="AB_HYDROLASE_YMC0-YMC35"/>
    <property type="match status" value="1"/>
</dbReference>
<proteinExistence type="predicted"/>
<feature type="compositionally biased region" description="Polar residues" evidence="1">
    <location>
        <begin position="35"/>
        <end position="52"/>
    </location>
</feature>
<feature type="compositionally biased region" description="Basic and acidic residues" evidence="1">
    <location>
        <begin position="683"/>
        <end position="696"/>
    </location>
</feature>
<feature type="compositionally biased region" description="Basic and acidic residues" evidence="1">
    <location>
        <begin position="314"/>
        <end position="323"/>
    </location>
</feature>